<evidence type="ECO:0000256" key="2">
    <source>
        <dbReference type="ARBA" id="ARBA00012438"/>
    </source>
</evidence>
<dbReference type="Pfam" id="PF00512">
    <property type="entry name" value="HisKA"/>
    <property type="match status" value="1"/>
</dbReference>
<dbReference type="InterPro" id="IPR003594">
    <property type="entry name" value="HATPase_dom"/>
</dbReference>
<dbReference type="InterPro" id="IPR011622">
    <property type="entry name" value="7TMR_DISM_rcpt_extracell_dom2"/>
</dbReference>
<dbReference type="GO" id="GO:0005886">
    <property type="term" value="C:plasma membrane"/>
    <property type="evidence" value="ECO:0007669"/>
    <property type="project" value="TreeGrafter"/>
</dbReference>
<dbReference type="AlphaFoldDB" id="A0A1W1HAQ2"/>
<dbReference type="EMBL" id="FWEV01000091">
    <property type="protein sequence ID" value="SLM29475.1"/>
    <property type="molecule type" value="Genomic_DNA"/>
</dbReference>
<evidence type="ECO:0000256" key="3">
    <source>
        <dbReference type="ARBA" id="ARBA00022553"/>
    </source>
</evidence>
<dbReference type="EC" id="2.7.13.3" evidence="2"/>
<dbReference type="InterPro" id="IPR011623">
    <property type="entry name" value="7TMR_DISM_rcpt_extracell_dom1"/>
</dbReference>
<dbReference type="InterPro" id="IPR036097">
    <property type="entry name" value="HisK_dim/P_sf"/>
</dbReference>
<dbReference type="Pfam" id="PF07695">
    <property type="entry name" value="7TMR-DISM_7TM"/>
    <property type="match status" value="1"/>
</dbReference>
<dbReference type="PANTHER" id="PTHR43047:SF72">
    <property type="entry name" value="OSMOSENSING HISTIDINE PROTEIN KINASE SLN1"/>
    <property type="match status" value="1"/>
</dbReference>
<dbReference type="InterPro" id="IPR036890">
    <property type="entry name" value="HATPase_C_sf"/>
</dbReference>
<evidence type="ECO:0000256" key="4">
    <source>
        <dbReference type="ARBA" id="ARBA00022679"/>
    </source>
</evidence>
<feature type="transmembrane region" description="Helical" evidence="7">
    <location>
        <begin position="224"/>
        <end position="241"/>
    </location>
</feature>
<dbReference type="SMART" id="SM00387">
    <property type="entry name" value="HATPase_c"/>
    <property type="match status" value="1"/>
</dbReference>
<dbReference type="STRING" id="1246637.MTBBW1_1800003"/>
<dbReference type="Pfam" id="PF07696">
    <property type="entry name" value="7TMR-DISMED2"/>
    <property type="match status" value="1"/>
</dbReference>
<dbReference type="GO" id="GO:0009927">
    <property type="term" value="F:histidine phosphotransfer kinase activity"/>
    <property type="evidence" value="ECO:0007669"/>
    <property type="project" value="TreeGrafter"/>
</dbReference>
<feature type="transmembrane region" description="Helical" evidence="7">
    <location>
        <begin position="195"/>
        <end position="217"/>
    </location>
</feature>
<dbReference type="FunFam" id="1.10.287.130:FF:000001">
    <property type="entry name" value="Two-component sensor histidine kinase"/>
    <property type="match status" value="1"/>
</dbReference>
<dbReference type="Gene3D" id="1.10.287.130">
    <property type="match status" value="1"/>
</dbReference>
<dbReference type="PRINTS" id="PR00344">
    <property type="entry name" value="BCTRLSENSOR"/>
</dbReference>
<comment type="catalytic activity">
    <reaction evidence="1">
        <text>ATP + protein L-histidine = ADP + protein N-phospho-L-histidine.</text>
        <dbReference type="EC" id="2.7.13.3"/>
    </reaction>
</comment>
<dbReference type="Gene3D" id="2.60.40.2380">
    <property type="match status" value="1"/>
</dbReference>
<keyword evidence="7" id="KW-0472">Membrane</keyword>
<organism evidence="9 10">
    <name type="scientific">Desulfamplus magnetovallimortis</name>
    <dbReference type="NCBI Taxonomy" id="1246637"/>
    <lineage>
        <taxon>Bacteria</taxon>
        <taxon>Pseudomonadati</taxon>
        <taxon>Thermodesulfobacteriota</taxon>
        <taxon>Desulfobacteria</taxon>
        <taxon>Desulfobacterales</taxon>
        <taxon>Desulfobacteraceae</taxon>
        <taxon>Desulfamplus</taxon>
    </lineage>
</organism>
<name>A0A1W1HAQ2_9BACT</name>
<gene>
    <name evidence="9" type="ORF">MTBBW1_1800003</name>
</gene>
<evidence type="ECO:0000256" key="1">
    <source>
        <dbReference type="ARBA" id="ARBA00000085"/>
    </source>
</evidence>
<evidence type="ECO:0000256" key="6">
    <source>
        <dbReference type="ARBA" id="ARBA00023012"/>
    </source>
</evidence>
<feature type="transmembrane region" description="Helical" evidence="7">
    <location>
        <begin position="347"/>
        <end position="367"/>
    </location>
</feature>
<dbReference type="GO" id="GO:0000155">
    <property type="term" value="F:phosphorelay sensor kinase activity"/>
    <property type="evidence" value="ECO:0007669"/>
    <property type="project" value="InterPro"/>
</dbReference>
<sequence length="797" mass="92600">MSYIKFLFIFFILTQNDCLAWSDSLVLLVKDKDQYKIGQMLEYIEDQEGNLTFDQICSPDYNDQFIKSNRDTPNFGYTRSVYWVRIQLHNISSQNTQWFLELQFPNMNEIGFYRPKPYSAEYSYNFSCDYDVFRTGTHYPFSSREVPYNHFVFKISLLPGDQQIVYLRFQSKSSMTFPMTLWTRDGFMHQSQRQLFLSGLFYGGLLLLIVYNMFLWITLRDYTYGYYVGIMFCILMVQIVYEGLAAQYFWYKTPGLNNHAFIFFWLSISIFMQMLTISFLETRTRTPRCHFIIIVFLAIWITTIVLIPFVDYQQIMSFTLKIRIVNILFFIWVNLLVWRQGYQPVRYFLTAWLFIGLSTILVAMVRMNWIPSFTLAEHGYKTGIIMTGIFLSFALADRIHMLRIEKEESQNELLKALRADQAKSHFLSTMSHELRTPLTAILGYAQLLKQKTDSGSVEFTGLDTIEQSGSHLVKLVEELLDLARIENRKLKLNAKPFSLTASLNSLTNMIRLQAAQKNLIFEYKPNSELPKMVVGDETQLIRILLNLLGNAVKFTNQGHVTFKVIPVMENDSQEFDSADELNQLSNSIFNDVYDLENKPSDSLSNDVYKNVYKMDAKRRHLHFSVEDSGCGIPEEQLEQIFTPFVQLESNKYDSKGVGLGLTISRELLRLMGADLKVKSIVGSGSTFEFTLVLPEITSELPISQNYGNDKYSIDETAKEKIGNKSIADFVLPSSETLRNLSHLAEIRAFTELERELICLKSQDKQYANLVEHLLLLLEEFQFDKIGRELNKFQTKSD</sequence>
<dbReference type="InterPro" id="IPR004358">
    <property type="entry name" value="Sig_transdc_His_kin-like_C"/>
</dbReference>
<dbReference type="PROSITE" id="PS50109">
    <property type="entry name" value="HIS_KIN"/>
    <property type="match status" value="1"/>
</dbReference>
<feature type="transmembrane region" description="Helical" evidence="7">
    <location>
        <begin position="291"/>
        <end position="309"/>
    </location>
</feature>
<evidence type="ECO:0000313" key="9">
    <source>
        <dbReference type="EMBL" id="SLM29475.1"/>
    </source>
</evidence>
<feature type="transmembrane region" description="Helical" evidence="7">
    <location>
        <begin position="261"/>
        <end position="279"/>
    </location>
</feature>
<dbReference type="InterPro" id="IPR003661">
    <property type="entry name" value="HisK_dim/P_dom"/>
</dbReference>
<keyword evidence="4 9" id="KW-0808">Transferase</keyword>
<dbReference type="Pfam" id="PF02518">
    <property type="entry name" value="HATPase_c"/>
    <property type="match status" value="1"/>
</dbReference>
<keyword evidence="5 9" id="KW-0418">Kinase</keyword>
<keyword evidence="3" id="KW-0597">Phosphoprotein</keyword>
<evidence type="ECO:0000256" key="5">
    <source>
        <dbReference type="ARBA" id="ARBA00022777"/>
    </source>
</evidence>
<dbReference type="OrthoDB" id="9816309at2"/>
<dbReference type="SUPFAM" id="SSF55874">
    <property type="entry name" value="ATPase domain of HSP90 chaperone/DNA topoisomerase II/histidine kinase"/>
    <property type="match status" value="1"/>
</dbReference>
<keyword evidence="10" id="KW-1185">Reference proteome</keyword>
<dbReference type="SUPFAM" id="SSF47384">
    <property type="entry name" value="Homodimeric domain of signal transducing histidine kinase"/>
    <property type="match status" value="1"/>
</dbReference>
<reference evidence="9 10" key="1">
    <citation type="submission" date="2017-03" db="EMBL/GenBank/DDBJ databases">
        <authorList>
            <person name="Afonso C.L."/>
            <person name="Miller P.J."/>
            <person name="Scott M.A."/>
            <person name="Spackman E."/>
            <person name="Goraichik I."/>
            <person name="Dimitrov K.M."/>
            <person name="Suarez D.L."/>
            <person name="Swayne D.E."/>
        </authorList>
    </citation>
    <scope>NUCLEOTIDE SEQUENCE [LARGE SCALE GENOMIC DNA]</scope>
    <source>
        <strain evidence="9">PRJEB14757</strain>
    </source>
</reference>
<evidence type="ECO:0000313" key="10">
    <source>
        <dbReference type="Proteomes" id="UP000191931"/>
    </source>
</evidence>
<dbReference type="Proteomes" id="UP000191931">
    <property type="component" value="Unassembled WGS sequence"/>
</dbReference>
<dbReference type="InterPro" id="IPR005467">
    <property type="entry name" value="His_kinase_dom"/>
</dbReference>
<keyword evidence="7" id="KW-1133">Transmembrane helix</keyword>
<protein>
    <recommendedName>
        <fullName evidence="2">histidine kinase</fullName>
        <ecNumber evidence="2">2.7.13.3</ecNumber>
    </recommendedName>
</protein>
<dbReference type="PANTHER" id="PTHR43047">
    <property type="entry name" value="TWO-COMPONENT HISTIDINE PROTEIN KINASE"/>
    <property type="match status" value="1"/>
</dbReference>
<keyword evidence="7" id="KW-0812">Transmembrane</keyword>
<accession>A0A1W1HAQ2</accession>
<dbReference type="Gene3D" id="3.30.565.10">
    <property type="entry name" value="Histidine kinase-like ATPase, C-terminal domain"/>
    <property type="match status" value="1"/>
</dbReference>
<dbReference type="SMART" id="SM00388">
    <property type="entry name" value="HisKA"/>
    <property type="match status" value="1"/>
</dbReference>
<evidence type="ECO:0000259" key="8">
    <source>
        <dbReference type="PROSITE" id="PS50109"/>
    </source>
</evidence>
<feature type="transmembrane region" description="Helical" evidence="7">
    <location>
        <begin position="315"/>
        <end position="335"/>
    </location>
</feature>
<evidence type="ECO:0000256" key="7">
    <source>
        <dbReference type="SAM" id="Phobius"/>
    </source>
</evidence>
<proteinExistence type="predicted"/>
<keyword evidence="6" id="KW-0902">Two-component regulatory system</keyword>
<feature type="domain" description="Histidine kinase" evidence="8">
    <location>
        <begin position="429"/>
        <end position="695"/>
    </location>
</feature>
<dbReference type="CDD" id="cd00082">
    <property type="entry name" value="HisKA"/>
    <property type="match status" value="1"/>
</dbReference>